<evidence type="ECO:0000313" key="3">
    <source>
        <dbReference type="Proteomes" id="UP001589707"/>
    </source>
</evidence>
<comment type="caution">
    <text evidence="2">The sequence shown here is derived from an EMBL/GenBank/DDBJ whole genome shotgun (WGS) entry which is preliminary data.</text>
</comment>
<keyword evidence="1" id="KW-0472">Membrane</keyword>
<evidence type="ECO:0000256" key="1">
    <source>
        <dbReference type="SAM" id="Phobius"/>
    </source>
</evidence>
<dbReference type="InterPro" id="IPR009781">
    <property type="entry name" value="DUF1345"/>
</dbReference>
<proteinExistence type="predicted"/>
<name>A0ABV5WYX1_9MICO</name>
<sequence length="231" mass="25260">MKTATDVTRYSISNLVAMVVASVVVIGSGPDPTAVSVLSQVLIQFYLVFWILFAGTYILWTTIVYRSLRGSALAVQIRREVAVQKRWWVRALGFAGSTNFAITAAIFAIFLTVVLAQTEVVRQSPTYLILGLVSVAASWAFMVYSFASGYMHLNVPADAGQHIRFHSEPPEEFDDYLTLSVLVSTMAVALSADIRSKAAWKKVRANVIIGFAFNSLVLAMIVSVVISALSR</sequence>
<organism evidence="2 3">
    <name type="scientific">Brevibacterium otitidis</name>
    <dbReference type="NCBI Taxonomy" id="53364"/>
    <lineage>
        <taxon>Bacteria</taxon>
        <taxon>Bacillati</taxon>
        <taxon>Actinomycetota</taxon>
        <taxon>Actinomycetes</taxon>
        <taxon>Micrococcales</taxon>
        <taxon>Brevibacteriaceae</taxon>
        <taxon>Brevibacterium</taxon>
    </lineage>
</organism>
<feature type="transmembrane region" description="Helical" evidence="1">
    <location>
        <begin position="127"/>
        <end position="147"/>
    </location>
</feature>
<reference evidence="2 3" key="1">
    <citation type="submission" date="2024-09" db="EMBL/GenBank/DDBJ databases">
        <authorList>
            <person name="Sun Q."/>
            <person name="Mori K."/>
        </authorList>
    </citation>
    <scope>NUCLEOTIDE SEQUENCE [LARGE SCALE GENOMIC DNA]</scope>
    <source>
        <strain evidence="2 3">JCM 11683</strain>
    </source>
</reference>
<accession>A0ABV5WYX1</accession>
<protein>
    <submittedName>
        <fullName evidence="2">DUF1345 domain-containing protein</fullName>
    </submittedName>
</protein>
<keyword evidence="1" id="KW-1133">Transmembrane helix</keyword>
<feature type="transmembrane region" description="Helical" evidence="1">
    <location>
        <begin position="87"/>
        <end position="115"/>
    </location>
</feature>
<feature type="transmembrane region" description="Helical" evidence="1">
    <location>
        <begin position="206"/>
        <end position="229"/>
    </location>
</feature>
<dbReference type="Pfam" id="PF07077">
    <property type="entry name" value="DUF1345"/>
    <property type="match status" value="1"/>
</dbReference>
<dbReference type="EMBL" id="JBHMAU010000014">
    <property type="protein sequence ID" value="MFB9775036.1"/>
    <property type="molecule type" value="Genomic_DNA"/>
</dbReference>
<dbReference type="RefSeq" id="WP_376837811.1">
    <property type="nucleotide sequence ID" value="NZ_JBHMAU010000014.1"/>
</dbReference>
<gene>
    <name evidence="2" type="ORF">ACFFN1_01135</name>
</gene>
<feature type="transmembrane region" description="Helical" evidence="1">
    <location>
        <begin position="12"/>
        <end position="29"/>
    </location>
</feature>
<dbReference type="Proteomes" id="UP001589707">
    <property type="component" value="Unassembled WGS sequence"/>
</dbReference>
<evidence type="ECO:0000313" key="2">
    <source>
        <dbReference type="EMBL" id="MFB9775036.1"/>
    </source>
</evidence>
<feature type="transmembrane region" description="Helical" evidence="1">
    <location>
        <begin position="41"/>
        <end position="60"/>
    </location>
</feature>
<keyword evidence="3" id="KW-1185">Reference proteome</keyword>
<keyword evidence="1" id="KW-0812">Transmembrane</keyword>